<name>A0A4Y9KZM7_9BRAD</name>
<gene>
    <name evidence="1" type="ORF">E4K66_22515</name>
</gene>
<dbReference type="Proteomes" id="UP000298225">
    <property type="component" value="Unassembled WGS sequence"/>
</dbReference>
<dbReference type="AlphaFoldDB" id="A0A4Y9KZM7"/>
<proteinExistence type="predicted"/>
<organism evidence="1 2">
    <name type="scientific">Bradyrhizobium frederickii</name>
    <dbReference type="NCBI Taxonomy" id="2560054"/>
    <lineage>
        <taxon>Bacteria</taxon>
        <taxon>Pseudomonadati</taxon>
        <taxon>Pseudomonadota</taxon>
        <taxon>Alphaproteobacteria</taxon>
        <taxon>Hyphomicrobiales</taxon>
        <taxon>Nitrobacteraceae</taxon>
        <taxon>Bradyrhizobium</taxon>
    </lineage>
</organism>
<dbReference type="EMBL" id="SPQU01000010">
    <property type="protein sequence ID" value="TFV36780.1"/>
    <property type="molecule type" value="Genomic_DNA"/>
</dbReference>
<sequence length="97" mass="10760">MHEDVEHRLAQAVRRRADVARGRRGEIAPLQATADDAHYTTPSCPGLSRASTFFSRRRKQDVDGRVKPGHDDLLRSVGIAPSIEAYSPSRGVRSRLP</sequence>
<comment type="caution">
    <text evidence="1">The sequence shown here is derived from an EMBL/GenBank/DDBJ whole genome shotgun (WGS) entry which is preliminary data.</text>
</comment>
<evidence type="ECO:0000313" key="1">
    <source>
        <dbReference type="EMBL" id="TFV36780.1"/>
    </source>
</evidence>
<keyword evidence="2" id="KW-1185">Reference proteome</keyword>
<evidence type="ECO:0000313" key="2">
    <source>
        <dbReference type="Proteomes" id="UP000298225"/>
    </source>
</evidence>
<reference evidence="1 2" key="1">
    <citation type="submission" date="2019-03" db="EMBL/GenBank/DDBJ databases">
        <title>Bradyrhizobium strains diversity isolated from Chamaecrista fasciculata.</title>
        <authorList>
            <person name="Urquiaga M.C.O."/>
            <person name="Hungria M."/>
            <person name="Delamuta J.R.M."/>
        </authorList>
    </citation>
    <scope>NUCLEOTIDE SEQUENCE [LARGE SCALE GENOMIC DNA]</scope>
    <source>
        <strain evidence="1 2">CNPSo 3424</strain>
    </source>
</reference>
<accession>A0A4Y9KZM7</accession>
<dbReference type="OrthoDB" id="8256461at2"/>
<protein>
    <submittedName>
        <fullName evidence="1">Uncharacterized protein</fullName>
    </submittedName>
</protein>